<feature type="compositionally biased region" description="Basic and acidic residues" evidence="1">
    <location>
        <begin position="255"/>
        <end position="265"/>
    </location>
</feature>
<feature type="compositionally biased region" description="Basic and acidic residues" evidence="1">
    <location>
        <begin position="370"/>
        <end position="380"/>
    </location>
</feature>
<proteinExistence type="predicted"/>
<dbReference type="AlphaFoldDB" id="A0AAW2PQT2"/>
<reference evidence="2" key="2">
    <citation type="journal article" date="2024" name="Plant">
        <title>Genomic evolution and insights into agronomic trait innovations of Sesamum species.</title>
        <authorList>
            <person name="Miao H."/>
            <person name="Wang L."/>
            <person name="Qu L."/>
            <person name="Liu H."/>
            <person name="Sun Y."/>
            <person name="Le M."/>
            <person name="Wang Q."/>
            <person name="Wei S."/>
            <person name="Zheng Y."/>
            <person name="Lin W."/>
            <person name="Duan Y."/>
            <person name="Cao H."/>
            <person name="Xiong S."/>
            <person name="Wang X."/>
            <person name="Wei L."/>
            <person name="Li C."/>
            <person name="Ma Q."/>
            <person name="Ju M."/>
            <person name="Zhao R."/>
            <person name="Li G."/>
            <person name="Mu C."/>
            <person name="Tian Q."/>
            <person name="Mei H."/>
            <person name="Zhang T."/>
            <person name="Gao T."/>
            <person name="Zhang H."/>
        </authorList>
    </citation>
    <scope>NUCLEOTIDE SEQUENCE</scope>
    <source>
        <strain evidence="2">KEN8</strain>
    </source>
</reference>
<sequence>MESSEGGADQASGWMQVKKKHRSNSKFSLHGWVEGLSGKQSASNTKNRLSLTQKLDNNINETQSLNSSKDHAIHDVSNAANSLSISTEDESVDHYLDKCVVSQNSGDLDSSHTAANTRDRRDKLVINQENSNKDDVLPKIKWGDLDEGTLIHYGKASGGGLKFGGIKNHRLVFAEAGSCGEDLSCDVPLDPKENKFVGAAVDEDKVLANSHCFSPRTTSVEETTKDVNEVSSEDVKEQITCEKRSSQSATISGSDVEHDQPKQENEDTYDPSGENAACIANEEVPVTKSANPLIEYRSDVSVLPLSATSSMRTSILCSDAVLQENSKAGTSGESVLVASIEELSDQKPKANSDDLLEGRDTDALDSDATGESKERFRERL</sequence>
<feature type="compositionally biased region" description="Basic and acidic residues" evidence="1">
    <location>
        <begin position="222"/>
        <end position="245"/>
    </location>
</feature>
<comment type="caution">
    <text evidence="2">The sequence shown here is derived from an EMBL/GenBank/DDBJ whole genome shotgun (WGS) entry which is preliminary data.</text>
</comment>
<evidence type="ECO:0000256" key="1">
    <source>
        <dbReference type="SAM" id="MobiDB-lite"/>
    </source>
</evidence>
<feature type="non-terminal residue" evidence="2">
    <location>
        <position position="380"/>
    </location>
</feature>
<feature type="compositionally biased region" description="Basic and acidic residues" evidence="1">
    <location>
        <begin position="344"/>
        <end position="362"/>
    </location>
</feature>
<reference evidence="2" key="1">
    <citation type="submission" date="2020-06" db="EMBL/GenBank/DDBJ databases">
        <authorList>
            <person name="Li T."/>
            <person name="Hu X."/>
            <person name="Zhang T."/>
            <person name="Song X."/>
            <person name="Zhang H."/>
            <person name="Dai N."/>
            <person name="Sheng W."/>
            <person name="Hou X."/>
            <person name="Wei L."/>
        </authorList>
    </citation>
    <scope>NUCLEOTIDE SEQUENCE</scope>
    <source>
        <strain evidence="2">KEN8</strain>
        <tissue evidence="2">Leaf</tissue>
    </source>
</reference>
<dbReference type="EMBL" id="JACGWM010000008">
    <property type="protein sequence ID" value="KAL0357368.1"/>
    <property type="molecule type" value="Genomic_DNA"/>
</dbReference>
<organism evidence="2">
    <name type="scientific">Sesamum calycinum</name>
    <dbReference type="NCBI Taxonomy" id="2727403"/>
    <lineage>
        <taxon>Eukaryota</taxon>
        <taxon>Viridiplantae</taxon>
        <taxon>Streptophyta</taxon>
        <taxon>Embryophyta</taxon>
        <taxon>Tracheophyta</taxon>
        <taxon>Spermatophyta</taxon>
        <taxon>Magnoliopsida</taxon>
        <taxon>eudicotyledons</taxon>
        <taxon>Gunneridae</taxon>
        <taxon>Pentapetalae</taxon>
        <taxon>asterids</taxon>
        <taxon>lamiids</taxon>
        <taxon>Lamiales</taxon>
        <taxon>Pedaliaceae</taxon>
        <taxon>Sesamum</taxon>
    </lineage>
</organism>
<name>A0AAW2PQT2_9LAMI</name>
<feature type="region of interest" description="Disordered" evidence="1">
    <location>
        <begin position="219"/>
        <end position="274"/>
    </location>
</feature>
<feature type="region of interest" description="Disordered" evidence="1">
    <location>
        <begin position="342"/>
        <end position="380"/>
    </location>
</feature>
<evidence type="ECO:0000313" key="2">
    <source>
        <dbReference type="EMBL" id="KAL0357368.1"/>
    </source>
</evidence>
<feature type="region of interest" description="Disordered" evidence="1">
    <location>
        <begin position="1"/>
        <end position="23"/>
    </location>
</feature>
<protein>
    <submittedName>
        <fullName evidence="2">Uncharacterized protein</fullName>
    </submittedName>
</protein>
<accession>A0AAW2PQT2</accession>
<gene>
    <name evidence="2" type="ORF">Scaly_1422500</name>
</gene>